<evidence type="ECO:0000313" key="2">
    <source>
        <dbReference type="EMBL" id="CAD7004028.1"/>
    </source>
</evidence>
<proteinExistence type="predicted"/>
<protein>
    <submittedName>
        <fullName evidence="2">(Mediterranean fruit fly) hypothetical protein</fullName>
    </submittedName>
</protein>
<organism evidence="2 3">
    <name type="scientific">Ceratitis capitata</name>
    <name type="common">Mediterranean fruit fly</name>
    <name type="synonym">Tephritis capitata</name>
    <dbReference type="NCBI Taxonomy" id="7213"/>
    <lineage>
        <taxon>Eukaryota</taxon>
        <taxon>Metazoa</taxon>
        <taxon>Ecdysozoa</taxon>
        <taxon>Arthropoda</taxon>
        <taxon>Hexapoda</taxon>
        <taxon>Insecta</taxon>
        <taxon>Pterygota</taxon>
        <taxon>Neoptera</taxon>
        <taxon>Endopterygota</taxon>
        <taxon>Diptera</taxon>
        <taxon>Brachycera</taxon>
        <taxon>Muscomorpha</taxon>
        <taxon>Tephritoidea</taxon>
        <taxon>Tephritidae</taxon>
        <taxon>Ceratitis</taxon>
        <taxon>Ceratitis</taxon>
    </lineage>
</organism>
<accession>A0A811V0E9</accession>
<feature type="compositionally biased region" description="Polar residues" evidence="1">
    <location>
        <begin position="7"/>
        <end position="21"/>
    </location>
</feature>
<reference evidence="2" key="1">
    <citation type="submission" date="2020-11" db="EMBL/GenBank/DDBJ databases">
        <authorList>
            <person name="Whitehead M."/>
        </authorList>
    </citation>
    <scope>NUCLEOTIDE SEQUENCE</scope>
    <source>
        <strain evidence="2">EGII</strain>
    </source>
</reference>
<comment type="caution">
    <text evidence="2">The sequence shown here is derived from an EMBL/GenBank/DDBJ whole genome shotgun (WGS) entry which is preliminary data.</text>
</comment>
<name>A0A811V0E9_CERCA</name>
<feature type="compositionally biased region" description="Low complexity" evidence="1">
    <location>
        <begin position="29"/>
        <end position="39"/>
    </location>
</feature>
<dbReference type="EMBL" id="CAJHJT010000034">
    <property type="protein sequence ID" value="CAD7004028.1"/>
    <property type="molecule type" value="Genomic_DNA"/>
</dbReference>
<evidence type="ECO:0000313" key="3">
    <source>
        <dbReference type="Proteomes" id="UP000606786"/>
    </source>
</evidence>
<gene>
    <name evidence="2" type="ORF">CCAP1982_LOCUS12452</name>
</gene>
<sequence>MLRRATNPINSSKALSATGNATGDGGNVSSSSTSLLTHSPYSNVIHHKQANKRGNNNDVHNEAAAAVDTDE</sequence>
<evidence type="ECO:0000256" key="1">
    <source>
        <dbReference type="SAM" id="MobiDB-lite"/>
    </source>
</evidence>
<dbReference type="AlphaFoldDB" id="A0A811V0E9"/>
<keyword evidence="3" id="KW-1185">Reference proteome</keyword>
<feature type="region of interest" description="Disordered" evidence="1">
    <location>
        <begin position="1"/>
        <end position="71"/>
    </location>
</feature>
<dbReference type="Proteomes" id="UP000606786">
    <property type="component" value="Unassembled WGS sequence"/>
</dbReference>